<dbReference type="OrthoDB" id="3556752at2759"/>
<protein>
    <submittedName>
        <fullName evidence="1">Uncharacterized protein</fullName>
    </submittedName>
</protein>
<comment type="caution">
    <text evidence="1">The sequence shown here is derived from an EMBL/GenBank/DDBJ whole genome shotgun (WGS) entry which is preliminary data.</text>
</comment>
<gene>
    <name evidence="1" type="ORF">BGAL_0154g00060</name>
</gene>
<proteinExistence type="predicted"/>
<evidence type="ECO:0000313" key="2">
    <source>
        <dbReference type="Proteomes" id="UP000308671"/>
    </source>
</evidence>
<dbReference type="Proteomes" id="UP000308671">
    <property type="component" value="Unassembled WGS sequence"/>
</dbReference>
<dbReference type="AlphaFoldDB" id="A0A4S8QZ74"/>
<accession>A0A4S8QZ74</accession>
<sequence>MSHVLPALCLLSQKILRMVDQMDELQEKVLDKDDAIHHWWTRALWAERRVGVLTAEIAGKDVEIAGKDVELAGKDVELAGKDVELAGKDVEITGKDVEIAALNAELAAVRVRIYPAAATLFFLIDR</sequence>
<keyword evidence="2" id="KW-1185">Reference proteome</keyword>
<evidence type="ECO:0000313" key="1">
    <source>
        <dbReference type="EMBL" id="THV50340.1"/>
    </source>
</evidence>
<reference evidence="1 2" key="1">
    <citation type="submission" date="2017-12" db="EMBL/GenBank/DDBJ databases">
        <title>Comparative genomics of Botrytis spp.</title>
        <authorList>
            <person name="Valero-Jimenez C.A."/>
            <person name="Tapia P."/>
            <person name="Veloso J."/>
            <person name="Silva-Moreno E."/>
            <person name="Staats M."/>
            <person name="Valdes J.H."/>
            <person name="Van Kan J.A.L."/>
        </authorList>
    </citation>
    <scope>NUCLEOTIDE SEQUENCE [LARGE SCALE GENOMIC DNA]</scope>
    <source>
        <strain evidence="1 2">MUCL435</strain>
    </source>
</reference>
<dbReference type="EMBL" id="PQXL01000154">
    <property type="protein sequence ID" value="THV50340.1"/>
    <property type="molecule type" value="Genomic_DNA"/>
</dbReference>
<name>A0A4S8QZ74_9HELO</name>
<organism evidence="1 2">
    <name type="scientific">Botrytis galanthina</name>
    <dbReference type="NCBI Taxonomy" id="278940"/>
    <lineage>
        <taxon>Eukaryota</taxon>
        <taxon>Fungi</taxon>
        <taxon>Dikarya</taxon>
        <taxon>Ascomycota</taxon>
        <taxon>Pezizomycotina</taxon>
        <taxon>Leotiomycetes</taxon>
        <taxon>Helotiales</taxon>
        <taxon>Sclerotiniaceae</taxon>
        <taxon>Botrytis</taxon>
    </lineage>
</organism>